<evidence type="ECO:0000313" key="1">
    <source>
        <dbReference type="EMBL" id="HCA03657.1"/>
    </source>
</evidence>
<sequence>MLRQLIRDHYQLVMDMNGVYYLMPFALGGSLLMEPELIGSELKRWAADFLNRDVSNTQISNALDILRSEPAERRHVAHGRTWLGEQGERYIDLDGHYSVWERGQESRFYTSTLQPHWRPANCCPYSTEGVQGAHAFDVRNIQYIEKHLPLPLNREWLIYAYMVLALMPERQMLALEITGVSHQGKTRWLKALKQWLDPCISDDVNHQPPSKVSDLDALAWHHHVLVLNGVEKPLSTAVQRRLLGFLNGTTLAWKKKGSSSHLRTKRMSLISADEPVVTDPALVERTLSIELPLRSPPASKSAPSDIDPNIGRLLIPNDLSMVQAALFGLLGQAHAHIDTTFLDRHVPDGWQDFCKVGMIVSRAVAGTDEAFWAQYEDYRNERARELIEQDPVAMAVERFFDESGQREAVEYPAGEWLTLLSPYREQDVAKRDWPANARAMGAALKRAAPLLNAQGYRCLDNGKRGSTYRWEIAPISIARRHV</sequence>
<protein>
    <submittedName>
        <fullName evidence="1">Uncharacterized protein</fullName>
    </submittedName>
</protein>
<reference evidence="1" key="1">
    <citation type="journal article" date="2018" name="Nat. Biotechnol.">
        <title>A standardized bacterial taxonomy based on genome phylogeny substantially revises the tree of life.</title>
        <authorList>
            <person name="Parks D.H."/>
            <person name="Chuvochina M."/>
            <person name="Waite D.W."/>
            <person name="Rinke C."/>
            <person name="Skarshewski A."/>
            <person name="Chaumeil P.A."/>
            <person name="Hugenholtz P."/>
        </authorList>
    </citation>
    <scope>NUCLEOTIDE SEQUENCE [LARGE SCALE GENOMIC DNA]</scope>
    <source>
        <strain evidence="1">UBA11284</strain>
    </source>
</reference>
<comment type="caution">
    <text evidence="1">The sequence shown here is derived from an EMBL/GenBank/DDBJ whole genome shotgun (WGS) entry which is preliminary data.</text>
</comment>
<proteinExistence type="predicted"/>
<dbReference type="AlphaFoldDB" id="A0A3D0KJB6"/>
<dbReference type="EMBL" id="DOTR01000092">
    <property type="protein sequence ID" value="HCA03657.1"/>
    <property type="molecule type" value="Genomic_DNA"/>
</dbReference>
<organism evidence="1">
    <name type="scientific">Halomonas campaniensis</name>
    <dbReference type="NCBI Taxonomy" id="213554"/>
    <lineage>
        <taxon>Bacteria</taxon>
        <taxon>Pseudomonadati</taxon>
        <taxon>Pseudomonadota</taxon>
        <taxon>Gammaproteobacteria</taxon>
        <taxon>Oceanospirillales</taxon>
        <taxon>Halomonadaceae</taxon>
        <taxon>Halomonas</taxon>
    </lineage>
</organism>
<accession>A0A3D0KJB6</accession>
<name>A0A3D0KJB6_9GAMM</name>
<gene>
    <name evidence="1" type="ORF">DEO68_16150</name>
</gene>